<dbReference type="GO" id="GO:0005886">
    <property type="term" value="C:plasma membrane"/>
    <property type="evidence" value="ECO:0007669"/>
    <property type="project" value="UniProtKB-SubCell"/>
</dbReference>
<feature type="transmembrane region" description="Helical" evidence="6">
    <location>
        <begin position="183"/>
        <end position="203"/>
    </location>
</feature>
<feature type="transmembrane region" description="Helical" evidence="6">
    <location>
        <begin position="145"/>
        <end position="163"/>
    </location>
</feature>
<organism evidence="7 8">
    <name type="scientific">Microlunatus elymi</name>
    <dbReference type="NCBI Taxonomy" id="2596828"/>
    <lineage>
        <taxon>Bacteria</taxon>
        <taxon>Bacillati</taxon>
        <taxon>Actinomycetota</taxon>
        <taxon>Actinomycetes</taxon>
        <taxon>Propionibacteriales</taxon>
        <taxon>Propionibacteriaceae</taxon>
        <taxon>Microlunatus</taxon>
    </lineage>
</organism>
<dbReference type="InterPro" id="IPR002797">
    <property type="entry name" value="Polysacc_synth"/>
</dbReference>
<gene>
    <name evidence="7" type="ORF">FOE78_03955</name>
</gene>
<feature type="transmembrane region" description="Helical" evidence="6">
    <location>
        <begin position="332"/>
        <end position="353"/>
    </location>
</feature>
<protein>
    <submittedName>
        <fullName evidence="7">Oligosaccharide flippase family protein</fullName>
    </submittedName>
</protein>
<evidence type="ECO:0000256" key="6">
    <source>
        <dbReference type="SAM" id="Phobius"/>
    </source>
</evidence>
<comment type="subcellular location">
    <subcellularLocation>
        <location evidence="1">Cell membrane</location>
        <topology evidence="1">Multi-pass membrane protein</topology>
    </subcellularLocation>
</comment>
<dbReference type="OrthoDB" id="3728782at2"/>
<dbReference type="Pfam" id="PF01943">
    <property type="entry name" value="Polysacc_synt"/>
    <property type="match status" value="1"/>
</dbReference>
<evidence type="ECO:0000256" key="2">
    <source>
        <dbReference type="ARBA" id="ARBA00022475"/>
    </source>
</evidence>
<feature type="transmembrane region" description="Helical" evidence="6">
    <location>
        <begin position="209"/>
        <end position="230"/>
    </location>
</feature>
<name>A0A516PW47_9ACTN</name>
<keyword evidence="2" id="KW-1003">Cell membrane</keyword>
<proteinExistence type="predicted"/>
<feature type="transmembrane region" description="Helical" evidence="6">
    <location>
        <begin position="421"/>
        <end position="443"/>
    </location>
</feature>
<sequence length="461" mass="47956">MSRTAIGPEQAQVSTTSSARKTWSGVAKSAGIKIVMLPVGAVVGLIITRLVITHYGEAAFGQYGLLVGIANLLPFADLGLSAAIMNAVAASDRPDQDEKVRLTLVSAFRLLAASAAVIIAVAFLITAFGDWRSLLGNGLTPTSGSLAAGLSLALIGFALPFGVGQRILTGIGQNHVSIVLTSLNRPLVLLALLVAIWTGAAIGGYVAPIVYAAAAVISLLMTVIAARRIAPAVGVALRQSLQLRTVRGARVFDVAWPMLMQMVALPIALQSDRIVLSHLSDLEQLNRYNLATQLYTPILLVMSSAGMTLWAVFARERAGIGESGTSPHRMALVFAGLGGVAAIAMSVLSPWLADLATGGEVGLPLLLLISFSVLMVAQGVNYPLGMYLTEPSGLRFQAVMILLMLPLNLGLSIWLTGPLGASGPAIGSAVGVLLCQVVANWIYVGRRRRAAGSGEVPDVTA</sequence>
<dbReference type="PANTHER" id="PTHR30250:SF11">
    <property type="entry name" value="O-ANTIGEN TRANSPORTER-RELATED"/>
    <property type="match status" value="1"/>
</dbReference>
<dbReference type="Proteomes" id="UP000319263">
    <property type="component" value="Chromosome"/>
</dbReference>
<dbReference type="KEGG" id="mik:FOE78_03955"/>
<evidence type="ECO:0000313" key="8">
    <source>
        <dbReference type="Proteomes" id="UP000319263"/>
    </source>
</evidence>
<dbReference type="PANTHER" id="PTHR30250">
    <property type="entry name" value="PST FAMILY PREDICTED COLANIC ACID TRANSPORTER"/>
    <property type="match status" value="1"/>
</dbReference>
<feature type="transmembrane region" description="Helical" evidence="6">
    <location>
        <begin position="290"/>
        <end position="312"/>
    </location>
</feature>
<keyword evidence="4 6" id="KW-1133">Transmembrane helix</keyword>
<feature type="transmembrane region" description="Helical" evidence="6">
    <location>
        <begin position="251"/>
        <end position="270"/>
    </location>
</feature>
<evidence type="ECO:0000256" key="3">
    <source>
        <dbReference type="ARBA" id="ARBA00022692"/>
    </source>
</evidence>
<accession>A0A516PW47</accession>
<feature type="transmembrane region" description="Helical" evidence="6">
    <location>
        <begin position="64"/>
        <end position="90"/>
    </location>
</feature>
<keyword evidence="5 6" id="KW-0472">Membrane</keyword>
<evidence type="ECO:0000313" key="7">
    <source>
        <dbReference type="EMBL" id="QDP95181.1"/>
    </source>
</evidence>
<dbReference type="EMBL" id="CP041692">
    <property type="protein sequence ID" value="QDP95181.1"/>
    <property type="molecule type" value="Genomic_DNA"/>
</dbReference>
<feature type="transmembrane region" description="Helical" evidence="6">
    <location>
        <begin position="365"/>
        <end position="384"/>
    </location>
</feature>
<keyword evidence="3 6" id="KW-0812">Transmembrane</keyword>
<evidence type="ECO:0000256" key="1">
    <source>
        <dbReference type="ARBA" id="ARBA00004651"/>
    </source>
</evidence>
<reference evidence="7 8" key="1">
    <citation type="submission" date="2019-07" db="EMBL/GenBank/DDBJ databases">
        <title>Microlunatus dokdonensis sp. nov. isolated from the rhizospheric soil of the wild plant Elymus tsukushiensis.</title>
        <authorList>
            <person name="Ghim S.-Y."/>
            <person name="Hwang Y.-J."/>
            <person name="Son J.-S."/>
            <person name="Shin J.-H."/>
        </authorList>
    </citation>
    <scope>NUCLEOTIDE SEQUENCE [LARGE SCALE GENOMIC DNA]</scope>
    <source>
        <strain evidence="7 8">KUDC0627</strain>
    </source>
</reference>
<keyword evidence="8" id="KW-1185">Reference proteome</keyword>
<feature type="transmembrane region" description="Helical" evidence="6">
    <location>
        <begin position="30"/>
        <end position="52"/>
    </location>
</feature>
<feature type="transmembrane region" description="Helical" evidence="6">
    <location>
        <begin position="396"/>
        <end position="415"/>
    </location>
</feature>
<evidence type="ECO:0000256" key="5">
    <source>
        <dbReference type="ARBA" id="ARBA00023136"/>
    </source>
</evidence>
<dbReference type="AlphaFoldDB" id="A0A516PW47"/>
<dbReference type="InterPro" id="IPR050833">
    <property type="entry name" value="Poly_Biosynth_Transport"/>
</dbReference>
<dbReference type="RefSeq" id="WP_143985163.1">
    <property type="nucleotide sequence ID" value="NZ_CP041692.1"/>
</dbReference>
<evidence type="ECO:0000256" key="4">
    <source>
        <dbReference type="ARBA" id="ARBA00022989"/>
    </source>
</evidence>
<feature type="transmembrane region" description="Helical" evidence="6">
    <location>
        <begin position="102"/>
        <end position="125"/>
    </location>
</feature>